<evidence type="ECO:0000256" key="8">
    <source>
        <dbReference type="PIRNR" id="PIRNR001361"/>
    </source>
</evidence>
<dbReference type="RefSeq" id="WP_066537738.1">
    <property type="nucleotide sequence ID" value="NZ_DALZQJ010000008.1"/>
</dbReference>
<dbReference type="AlphaFoldDB" id="A0A2A7UZF9"/>
<dbReference type="PIRSF" id="PIRSF001361">
    <property type="entry name" value="DAHP_synthase"/>
    <property type="match status" value="1"/>
</dbReference>
<dbReference type="GO" id="GO:0009423">
    <property type="term" value="P:chorismate biosynthetic process"/>
    <property type="evidence" value="ECO:0007669"/>
    <property type="project" value="UniProtKB-UniPathway"/>
</dbReference>
<accession>A0A2A7UZF9</accession>
<feature type="compositionally biased region" description="Basic and acidic residues" evidence="9">
    <location>
        <begin position="17"/>
        <end position="27"/>
    </location>
</feature>
<protein>
    <recommendedName>
        <fullName evidence="8">Phospho-2-dehydro-3-deoxyheptonate aldolase</fullName>
        <ecNumber evidence="8">2.5.1.54</ecNumber>
    </recommendedName>
</protein>
<evidence type="ECO:0000256" key="3">
    <source>
        <dbReference type="ARBA" id="ARBA00007985"/>
    </source>
</evidence>
<dbReference type="Proteomes" id="UP000220246">
    <property type="component" value="Unassembled WGS sequence"/>
</dbReference>
<dbReference type="GO" id="GO:0009073">
    <property type="term" value="P:aromatic amino acid family biosynthetic process"/>
    <property type="evidence" value="ECO:0007669"/>
    <property type="project" value="UniProtKB-KW"/>
</dbReference>
<evidence type="ECO:0000313" key="12">
    <source>
        <dbReference type="Proteomes" id="UP000220246"/>
    </source>
</evidence>
<keyword evidence="5 8" id="KW-0808">Transferase</keyword>
<comment type="caution">
    <text evidence="11">The sequence shown here is derived from an EMBL/GenBank/DDBJ whole genome shotgun (WGS) entry which is preliminary data.</text>
</comment>
<dbReference type="Pfam" id="PF00793">
    <property type="entry name" value="DAHP_synth_1"/>
    <property type="match status" value="1"/>
</dbReference>
<sequence length="387" mass="42027">MNAHHTSSGDAWYRSVQKTEKTGQTDDERIEDITVLPPPEHLIRFFPIDGTAVETLVSGTRNSIQRIMRNQDDRLLVIVGPCSIHDPAAALEYARRLAVVREQYKDRLEVVMRVYFEKPRTTVGWKGLINDPYLDGSYRIDEGLRIARQLLIDINRLGVPAASEFLDVISPQYIGDLISWGAIGARTTESQVHRELASGISAPIGFKNGTDGNIRIATDAIQSASRGHHFLSVHKNGQVAIVNTSGNPDCHVILRGGKTPNYDAAHVSAACADLEKAGLPATLMVDCSHANSSKQHERQKDVAADIADQMRGGSNQIFGVMLESHLVAGAQKFTPGKDDACGLAYGQSITDACIGWDDTLSTLQVLADAVQARRSVLAEAEQALVAA</sequence>
<dbReference type="SUPFAM" id="SSF51569">
    <property type="entry name" value="Aldolase"/>
    <property type="match status" value="1"/>
</dbReference>
<evidence type="ECO:0000256" key="5">
    <source>
        <dbReference type="ARBA" id="ARBA00022679"/>
    </source>
</evidence>
<dbReference type="OrthoDB" id="9807331at2"/>
<keyword evidence="12" id="KW-1185">Reference proteome</keyword>
<organism evidence="11 12">
    <name type="scientific">Comamonas terrigena</name>
    <dbReference type="NCBI Taxonomy" id="32013"/>
    <lineage>
        <taxon>Bacteria</taxon>
        <taxon>Pseudomonadati</taxon>
        <taxon>Pseudomonadota</taxon>
        <taxon>Betaproteobacteria</taxon>
        <taxon>Burkholderiales</taxon>
        <taxon>Comamonadaceae</taxon>
        <taxon>Comamonas</taxon>
    </lineage>
</organism>
<dbReference type="GO" id="GO:0008652">
    <property type="term" value="P:amino acid biosynthetic process"/>
    <property type="evidence" value="ECO:0007669"/>
    <property type="project" value="UniProtKB-KW"/>
</dbReference>
<dbReference type="GeneID" id="80803037"/>
<dbReference type="InterPro" id="IPR013785">
    <property type="entry name" value="Aldolase_TIM"/>
</dbReference>
<dbReference type="EC" id="2.5.1.54" evidence="8"/>
<comment type="similarity">
    <text evidence="3 8">Belongs to the class-I DAHP synthase family.</text>
</comment>
<dbReference type="InterPro" id="IPR006218">
    <property type="entry name" value="DAHP1/KDSA"/>
</dbReference>
<dbReference type="InterPro" id="IPR006219">
    <property type="entry name" value="DAHP_synth_1"/>
</dbReference>
<dbReference type="UniPathway" id="UPA00053">
    <property type="reaction ID" value="UER00084"/>
</dbReference>
<dbReference type="GO" id="GO:0003849">
    <property type="term" value="F:3-deoxy-7-phosphoheptulonate synthase activity"/>
    <property type="evidence" value="ECO:0007669"/>
    <property type="project" value="UniProtKB-EC"/>
</dbReference>
<evidence type="ECO:0000256" key="7">
    <source>
        <dbReference type="ARBA" id="ARBA00047508"/>
    </source>
</evidence>
<dbReference type="Gene3D" id="3.20.20.70">
    <property type="entry name" value="Aldolase class I"/>
    <property type="match status" value="1"/>
</dbReference>
<evidence type="ECO:0000256" key="4">
    <source>
        <dbReference type="ARBA" id="ARBA00022605"/>
    </source>
</evidence>
<dbReference type="GO" id="GO:0042802">
    <property type="term" value="F:identical protein binding"/>
    <property type="evidence" value="ECO:0007669"/>
    <property type="project" value="UniProtKB-ARBA"/>
</dbReference>
<reference evidence="12" key="1">
    <citation type="submission" date="2017-09" db="EMBL/GenBank/DDBJ databases">
        <title>FDA dAtabase for Regulatory Grade micrObial Sequences (FDA-ARGOS): Supporting development and validation of Infectious Disease Dx tests.</title>
        <authorList>
            <person name="Minogue T."/>
            <person name="Wolcott M."/>
            <person name="Wasieloski L."/>
            <person name="Aguilar W."/>
            <person name="Moore D."/>
            <person name="Tallon L."/>
            <person name="Sadzewicz L."/>
            <person name="Ott S."/>
            <person name="Zhao X."/>
            <person name="Nagaraj S."/>
            <person name="Vavikolanu K."/>
            <person name="Aluvathingal J."/>
            <person name="Nadendla S."/>
            <person name="Sichtig H."/>
        </authorList>
    </citation>
    <scope>NUCLEOTIDE SEQUENCE [LARGE SCALE GENOMIC DNA]</scope>
    <source>
        <strain evidence="12">FDAARGOS_394</strain>
    </source>
</reference>
<dbReference type="EMBL" id="PDEA01000001">
    <property type="protein sequence ID" value="PEH90682.1"/>
    <property type="molecule type" value="Genomic_DNA"/>
</dbReference>
<evidence type="ECO:0000256" key="6">
    <source>
        <dbReference type="ARBA" id="ARBA00023141"/>
    </source>
</evidence>
<name>A0A2A7UZF9_COMTR</name>
<keyword evidence="6 8" id="KW-0057">Aromatic amino acid biosynthesis</keyword>
<dbReference type="PANTHER" id="PTHR21225:SF12">
    <property type="entry name" value="PHOSPHO-2-DEHYDRO-3-DEOXYHEPTONATE ALDOLASE, TYROSINE-INHIBITED"/>
    <property type="match status" value="1"/>
</dbReference>
<dbReference type="NCBIfam" id="TIGR00034">
    <property type="entry name" value="aroFGH"/>
    <property type="match status" value="1"/>
</dbReference>
<comment type="pathway">
    <text evidence="2 8">Metabolic intermediate biosynthesis; chorismate biosynthesis; chorismate from D-erythrose 4-phosphate and phosphoenolpyruvate: step 1/7.</text>
</comment>
<gene>
    <name evidence="11" type="ORF">CRM82_20600</name>
</gene>
<dbReference type="FunFam" id="3.20.20.70:FF:000005">
    <property type="entry name" value="Phospho-2-dehydro-3-deoxyheptonate aldolase"/>
    <property type="match status" value="1"/>
</dbReference>
<dbReference type="NCBIfam" id="NF009395">
    <property type="entry name" value="PRK12755.1"/>
    <property type="match status" value="1"/>
</dbReference>
<evidence type="ECO:0000313" key="11">
    <source>
        <dbReference type="EMBL" id="PEH90682.1"/>
    </source>
</evidence>
<keyword evidence="4 8" id="KW-0028">Amino-acid biosynthesis</keyword>
<dbReference type="STRING" id="1219032.GCA_001515545_02229"/>
<dbReference type="PANTHER" id="PTHR21225">
    <property type="entry name" value="PHOSPHO-2-DEHYDRO-3-DEOXYHEPTONATE ALDOLASE DAHP SYNTHETASE"/>
    <property type="match status" value="1"/>
</dbReference>
<evidence type="ECO:0000256" key="2">
    <source>
        <dbReference type="ARBA" id="ARBA00004688"/>
    </source>
</evidence>
<evidence type="ECO:0000259" key="10">
    <source>
        <dbReference type="Pfam" id="PF00793"/>
    </source>
</evidence>
<feature type="region of interest" description="Disordered" evidence="9">
    <location>
        <begin position="1"/>
        <end position="30"/>
    </location>
</feature>
<dbReference type="GO" id="GO:0005737">
    <property type="term" value="C:cytoplasm"/>
    <property type="evidence" value="ECO:0007669"/>
    <property type="project" value="TreeGrafter"/>
</dbReference>
<comment type="function">
    <text evidence="1 8">Stereospecific condensation of phosphoenolpyruvate (PEP) and D-erythrose-4-phosphate (E4P) giving rise to 3-deoxy-D-arabino-heptulosonate-7-phosphate (DAHP).</text>
</comment>
<feature type="domain" description="DAHP synthetase I/KDSA" evidence="10">
    <location>
        <begin position="66"/>
        <end position="360"/>
    </location>
</feature>
<dbReference type="NCBIfam" id="NF009396">
    <property type="entry name" value="PRK12756.1"/>
    <property type="match status" value="1"/>
</dbReference>
<evidence type="ECO:0000256" key="1">
    <source>
        <dbReference type="ARBA" id="ARBA00003726"/>
    </source>
</evidence>
<comment type="catalytic activity">
    <reaction evidence="7 8">
        <text>D-erythrose 4-phosphate + phosphoenolpyruvate + H2O = 7-phospho-2-dehydro-3-deoxy-D-arabino-heptonate + phosphate</text>
        <dbReference type="Rhea" id="RHEA:14717"/>
        <dbReference type="ChEBI" id="CHEBI:15377"/>
        <dbReference type="ChEBI" id="CHEBI:16897"/>
        <dbReference type="ChEBI" id="CHEBI:43474"/>
        <dbReference type="ChEBI" id="CHEBI:58394"/>
        <dbReference type="ChEBI" id="CHEBI:58702"/>
        <dbReference type="EC" id="2.5.1.54"/>
    </reaction>
</comment>
<evidence type="ECO:0000256" key="9">
    <source>
        <dbReference type="SAM" id="MobiDB-lite"/>
    </source>
</evidence>
<proteinExistence type="inferred from homology"/>